<evidence type="ECO:0007829" key="4">
    <source>
        <dbReference type="PeptideAtlas" id="Q564U8"/>
    </source>
</evidence>
<dbReference type="UCSC" id="F09C6.12">
    <property type="organism name" value="c. elegans"/>
</dbReference>
<evidence type="ECO:0000313" key="3">
    <source>
        <dbReference type="WormBase" id="F09C6.12"/>
    </source>
</evidence>
<keyword evidence="1" id="KW-0966">Cell projection</keyword>
<dbReference type="GeneID" id="3565652"/>
<keyword evidence="1" id="KW-0282">Flagellum</keyword>
<dbReference type="RefSeq" id="NP_001023776.1">
    <property type="nucleotide sequence ID" value="NM_001028605.1"/>
</dbReference>
<dbReference type="InParanoid" id="Q564U8"/>
<evidence type="ECO:0000313" key="1">
    <source>
        <dbReference type="EMBL" id="CAI79123.1"/>
    </source>
</evidence>
<dbReference type="AlphaFoldDB" id="Q564U8"/>
<dbReference type="PeptideAtlas" id="Q564U8"/>
<proteinExistence type="evidence at protein level"/>
<gene>
    <name evidence="1" type="ORF">CELE_F09C6.12</name>
    <name evidence="1 3" type="ORF">F09C6.12</name>
</gene>
<keyword evidence="4" id="KW-1267">Proteomics identification</keyword>
<keyword evidence="2" id="KW-1185">Reference proteome</keyword>
<dbReference type="CTD" id="3565652"/>
<name>Q564U8_CAEEL</name>
<evidence type="ECO:0000313" key="2">
    <source>
        <dbReference type="Proteomes" id="UP000001940"/>
    </source>
</evidence>
<dbReference type="Proteomes" id="UP000001940">
    <property type="component" value="Chromosome V"/>
</dbReference>
<dbReference type="SMR" id="Q564U8"/>
<dbReference type="Bgee" id="WBGene00044182">
    <property type="expression patterns" value="Expressed in pharyngeal muscle cell (C elegans) and 3 other cell types or tissues"/>
</dbReference>
<accession>Q564U8</accession>
<dbReference type="HOGENOM" id="CLU_2724516_0_0_1"/>
<dbReference type="PaxDb" id="6239-F09C6.12"/>
<dbReference type="KEGG" id="cel:CELE_F09C6.12"/>
<dbReference type="WormBase" id="F09C6.12">
    <property type="protein sequence ID" value="CE38318"/>
    <property type="gene ID" value="WBGene00044182"/>
</dbReference>
<dbReference type="AGR" id="WB:WBGene00044182"/>
<protein>
    <submittedName>
        <fullName evidence="1">Flagellar rod assembly protein/muramidase FlgJ</fullName>
    </submittedName>
</protein>
<sequence length="72" mass="8100">MGWAIDAEVDTTVNVGNKNIDKQNLDNNSQDNRQFIRGGYMSTELCKATDEQFKKVLLMKMANSMNGDGKQK</sequence>
<keyword evidence="1" id="KW-0969">Cilium</keyword>
<reference evidence="1 2" key="1">
    <citation type="journal article" date="1998" name="Science">
        <title>Genome sequence of the nematode C. elegans: a platform for investigating biology.</title>
        <authorList>
            <consortium name="The C. elegans sequencing consortium"/>
            <person name="Sulson J.E."/>
            <person name="Waterston R."/>
        </authorList>
    </citation>
    <scope>NUCLEOTIDE SEQUENCE [LARGE SCALE GENOMIC DNA]</scope>
    <source>
        <strain evidence="1 2">Bristol N2</strain>
    </source>
</reference>
<organism evidence="1 2">
    <name type="scientific">Caenorhabditis elegans</name>
    <dbReference type="NCBI Taxonomy" id="6239"/>
    <lineage>
        <taxon>Eukaryota</taxon>
        <taxon>Metazoa</taxon>
        <taxon>Ecdysozoa</taxon>
        <taxon>Nematoda</taxon>
        <taxon>Chromadorea</taxon>
        <taxon>Rhabditida</taxon>
        <taxon>Rhabditina</taxon>
        <taxon>Rhabditomorpha</taxon>
        <taxon>Rhabditoidea</taxon>
        <taxon>Rhabditidae</taxon>
        <taxon>Peloderinae</taxon>
        <taxon>Caenorhabditis</taxon>
    </lineage>
</organism>
<dbReference type="EMBL" id="BX284605">
    <property type="protein sequence ID" value="CAI79123.1"/>
    <property type="molecule type" value="Genomic_DNA"/>
</dbReference>